<evidence type="ECO:0000313" key="2">
    <source>
        <dbReference type="EMBL" id="KLD62624.1"/>
    </source>
</evidence>
<dbReference type="EMBL" id="JPLA01000043">
    <property type="protein sequence ID" value="KLD62624.1"/>
    <property type="molecule type" value="Genomic_DNA"/>
</dbReference>
<keyword evidence="1" id="KW-0812">Transmembrane</keyword>
<feature type="transmembrane region" description="Helical" evidence="1">
    <location>
        <begin position="80"/>
        <end position="107"/>
    </location>
</feature>
<evidence type="ECO:0000256" key="1">
    <source>
        <dbReference type="SAM" id="Phobius"/>
    </source>
</evidence>
<proteinExistence type="predicted"/>
<keyword evidence="1" id="KW-1133">Transmembrane helix</keyword>
<organism evidence="2 3">
    <name type="scientific">Dyella japonica DSM 16301</name>
    <dbReference type="NCBI Taxonomy" id="1440762"/>
    <lineage>
        <taxon>Bacteria</taxon>
        <taxon>Pseudomonadati</taxon>
        <taxon>Pseudomonadota</taxon>
        <taxon>Gammaproteobacteria</taxon>
        <taxon>Lysobacterales</taxon>
        <taxon>Rhodanobacteraceae</taxon>
        <taxon>Dyella</taxon>
    </lineage>
</organism>
<comment type="caution">
    <text evidence="2">The sequence shown here is derived from an EMBL/GenBank/DDBJ whole genome shotgun (WGS) entry which is preliminary data.</text>
</comment>
<keyword evidence="1" id="KW-0472">Membrane</keyword>
<gene>
    <name evidence="2" type="ORF">Y882_15450</name>
</gene>
<evidence type="ECO:0000313" key="3">
    <source>
        <dbReference type="Proteomes" id="UP000035481"/>
    </source>
</evidence>
<protein>
    <submittedName>
        <fullName evidence="2">Uncharacterized protein</fullName>
    </submittedName>
</protein>
<accession>A0A0G9H0C2</accession>
<feature type="transmembrane region" description="Helical" evidence="1">
    <location>
        <begin position="127"/>
        <end position="147"/>
    </location>
</feature>
<name>A0A0G9H0C2_9GAMM</name>
<dbReference type="Proteomes" id="UP000035481">
    <property type="component" value="Unassembled WGS sequence"/>
</dbReference>
<sequence>MAIRLGAVLMAVGLVEQWPRLFVIRADGQLAIDAIVLDGLGLVLAFVLWIKPGLLAWWAAGSAHRDVFESDISAIQLQYIAFSVAGIYKLITGLAGMLAHGLNLLAYNHIMVGGVPMTPPTYEKTMFVEYVVAAVAGLALTLGARGLTAYLQQLRTAGQPVAIAVDEAREG</sequence>
<reference evidence="2 3" key="1">
    <citation type="journal article" date="2015" name="Antonie Van Leeuwenhoek">
        <title>A phylogenomic and molecular marker based taxonomic framework for the order Xanthomonadales: proposal to transfer the families Algiphilaceae and Solimonadaceae to the order Nevskiales ord. nov. and to create a new family within the order Xanthomonadales, the family Rhodanobacteraceae fam. nov., containing the genus Rhodanobacter and its closest relatives.</title>
        <authorList>
            <person name="Naushad S."/>
            <person name="Adeolu M."/>
            <person name="Wong S."/>
            <person name="Sohail M."/>
            <person name="Schellhorn H.E."/>
            <person name="Gupta R.S."/>
        </authorList>
    </citation>
    <scope>NUCLEOTIDE SEQUENCE [LARGE SCALE GENOMIC DNA]</scope>
    <source>
        <strain evidence="2 3">DSM 16301</strain>
    </source>
</reference>
<dbReference type="STRING" id="1440762.Y882_15450"/>
<dbReference type="PATRIC" id="fig|1440762.4.peg.2814"/>
<dbReference type="AlphaFoldDB" id="A0A0G9H0C2"/>
<feature type="transmembrane region" description="Helical" evidence="1">
    <location>
        <begin position="41"/>
        <end position="60"/>
    </location>
</feature>